<dbReference type="PROSITE" id="PS51257">
    <property type="entry name" value="PROKAR_LIPOPROTEIN"/>
    <property type="match status" value="1"/>
</dbReference>
<dbReference type="AlphaFoldDB" id="A0A1W0WNZ9"/>
<dbReference type="Gene3D" id="3.90.660.10">
    <property type="match status" value="1"/>
</dbReference>
<comment type="similarity">
    <text evidence="3">Belongs to the flavin monoamine oxidase family.</text>
</comment>
<proteinExistence type="inferred from homology"/>
<name>A0A1W0WNZ9_HYPEX</name>
<dbReference type="SUPFAM" id="SSF51905">
    <property type="entry name" value="FAD/NAD(P)-binding domain"/>
    <property type="match status" value="1"/>
</dbReference>
<evidence type="ECO:0000256" key="5">
    <source>
        <dbReference type="ARBA" id="ARBA00022630"/>
    </source>
</evidence>
<gene>
    <name evidence="10" type="ORF">BV898_08951</name>
</gene>
<comment type="cofactor">
    <cofactor evidence="1">
        <name>FAD</name>
        <dbReference type="ChEBI" id="CHEBI:57692"/>
    </cofactor>
</comment>
<keyword evidence="11" id="KW-1185">Reference proteome</keyword>
<evidence type="ECO:0000256" key="4">
    <source>
        <dbReference type="ARBA" id="ARBA00022490"/>
    </source>
</evidence>
<keyword evidence="4" id="KW-0963">Cytoplasm</keyword>
<dbReference type="PANTHER" id="PTHR10742:SF405">
    <property type="entry name" value="PEROXISOMAL N(1)-ACETYL-SPERMINE_SPERMIDINE OXIDASE"/>
    <property type="match status" value="1"/>
</dbReference>
<dbReference type="Proteomes" id="UP000192578">
    <property type="component" value="Unassembled WGS sequence"/>
</dbReference>
<dbReference type="GO" id="GO:0005737">
    <property type="term" value="C:cytoplasm"/>
    <property type="evidence" value="ECO:0007669"/>
    <property type="project" value="UniProtKB-SubCell"/>
</dbReference>
<dbReference type="InterPro" id="IPR036188">
    <property type="entry name" value="FAD/NAD-bd_sf"/>
</dbReference>
<comment type="subcellular location">
    <subcellularLocation>
        <location evidence="2">Cytoplasm</location>
    </subcellularLocation>
</comment>
<feature type="domain" description="Amine oxidase" evidence="9">
    <location>
        <begin position="42"/>
        <end position="506"/>
    </location>
</feature>
<evidence type="ECO:0000256" key="8">
    <source>
        <dbReference type="SAM" id="SignalP"/>
    </source>
</evidence>
<dbReference type="PANTHER" id="PTHR10742">
    <property type="entry name" value="FLAVIN MONOAMINE OXIDASE"/>
    <property type="match status" value="1"/>
</dbReference>
<keyword evidence="6" id="KW-0274">FAD</keyword>
<evidence type="ECO:0000313" key="11">
    <source>
        <dbReference type="Proteomes" id="UP000192578"/>
    </source>
</evidence>
<organism evidence="10 11">
    <name type="scientific">Hypsibius exemplaris</name>
    <name type="common">Freshwater tardigrade</name>
    <dbReference type="NCBI Taxonomy" id="2072580"/>
    <lineage>
        <taxon>Eukaryota</taxon>
        <taxon>Metazoa</taxon>
        <taxon>Ecdysozoa</taxon>
        <taxon>Tardigrada</taxon>
        <taxon>Eutardigrada</taxon>
        <taxon>Parachela</taxon>
        <taxon>Hypsibioidea</taxon>
        <taxon>Hypsibiidae</taxon>
        <taxon>Hypsibius</taxon>
    </lineage>
</organism>
<keyword evidence="8" id="KW-0732">Signal</keyword>
<dbReference type="SUPFAM" id="SSF54373">
    <property type="entry name" value="FAD-linked reductases, C-terminal domain"/>
    <property type="match status" value="1"/>
</dbReference>
<keyword evidence="7" id="KW-0560">Oxidoreductase</keyword>
<dbReference type="EMBL" id="MTYJ01000068">
    <property type="protein sequence ID" value="OQV16946.1"/>
    <property type="molecule type" value="Genomic_DNA"/>
</dbReference>
<comment type="caution">
    <text evidence="10">The sequence shown here is derived from an EMBL/GenBank/DDBJ whole genome shotgun (WGS) entry which is preliminary data.</text>
</comment>
<dbReference type="PRINTS" id="PR00419">
    <property type="entry name" value="ADXRDTASE"/>
</dbReference>
<dbReference type="Gene3D" id="3.50.50.60">
    <property type="entry name" value="FAD/NAD(P)-binding domain"/>
    <property type="match status" value="1"/>
</dbReference>
<dbReference type="Pfam" id="PF01593">
    <property type="entry name" value="Amino_oxidase"/>
    <property type="match status" value="1"/>
</dbReference>
<evidence type="ECO:0000256" key="1">
    <source>
        <dbReference type="ARBA" id="ARBA00001974"/>
    </source>
</evidence>
<feature type="chain" id="PRO_5012529014" evidence="8">
    <location>
        <begin position="25"/>
        <end position="516"/>
    </location>
</feature>
<feature type="signal peptide" evidence="8">
    <location>
        <begin position="1"/>
        <end position="24"/>
    </location>
</feature>
<evidence type="ECO:0000313" key="10">
    <source>
        <dbReference type="EMBL" id="OQV16946.1"/>
    </source>
</evidence>
<protein>
    <submittedName>
        <fullName evidence="10">Spermine oxidase</fullName>
    </submittedName>
</protein>
<dbReference type="InterPro" id="IPR002937">
    <property type="entry name" value="Amino_oxidase"/>
</dbReference>
<evidence type="ECO:0000256" key="7">
    <source>
        <dbReference type="ARBA" id="ARBA00023002"/>
    </source>
</evidence>
<dbReference type="InterPro" id="IPR050281">
    <property type="entry name" value="Flavin_monoamine_oxidase"/>
</dbReference>
<sequence length="516" mass="57061">MRILTPLPVAALLACVIGHQLVAAVDIEPGHVKVVIVGAGAAGISAAQKLLEKGLDVVILEAAEQIGGRIQSSNLSEGLAPEYEGWVEVGPQYVYSFGELPKWLEEKGYLQDLPPQNDIYFSDIRGQLKGEDEIAAKNLDSLFNRLVSPMEDKGFPKADRKKFSVGAYLDSAYEAFKAEDGLKEFDAALAEASYDVNVRGHKVALGVDSLYDVAIDTYNVLQMGSIELKQLNVPFTTVFKDLASSVPAKNIKLEKAVSSIVFNKKTKSDHPIQVVTEDGEKIAAHHVIFTGSLGVLKADHEKLFKPALSPSRVKAINSIGFGKVEKIWAVYEKPWWKDIQADITGFGLLWEKDLKVDKERRYADKPWYRAVETINVATFAGEHVLEMALVGEPAELKGLADDEQLAKDLTALLKKFTKRDDIPVPQSAVSSWWANPYARGSKSYISYKSIEDNASFRNLSKSTWEYQHQGLKVPGLLFAGEATHSEYFSTIQGAIESGWREAKRLIKAYNLDENKL</sequence>
<dbReference type="GO" id="GO:0046592">
    <property type="term" value="F:polyamine oxidase activity"/>
    <property type="evidence" value="ECO:0007669"/>
    <property type="project" value="TreeGrafter"/>
</dbReference>
<dbReference type="OrthoDB" id="5046242at2759"/>
<keyword evidence="5" id="KW-0285">Flavoprotein</keyword>
<evidence type="ECO:0000256" key="3">
    <source>
        <dbReference type="ARBA" id="ARBA00005995"/>
    </source>
</evidence>
<evidence type="ECO:0000256" key="2">
    <source>
        <dbReference type="ARBA" id="ARBA00004496"/>
    </source>
</evidence>
<accession>A0A1W0WNZ9</accession>
<evidence type="ECO:0000259" key="9">
    <source>
        <dbReference type="Pfam" id="PF01593"/>
    </source>
</evidence>
<evidence type="ECO:0000256" key="6">
    <source>
        <dbReference type="ARBA" id="ARBA00022827"/>
    </source>
</evidence>
<reference evidence="11" key="1">
    <citation type="submission" date="2017-01" db="EMBL/GenBank/DDBJ databases">
        <title>Comparative genomics of anhydrobiosis in the tardigrade Hypsibius dujardini.</title>
        <authorList>
            <person name="Yoshida Y."/>
            <person name="Koutsovoulos G."/>
            <person name="Laetsch D."/>
            <person name="Stevens L."/>
            <person name="Kumar S."/>
            <person name="Horikawa D."/>
            <person name="Ishino K."/>
            <person name="Komine S."/>
            <person name="Tomita M."/>
            <person name="Blaxter M."/>
            <person name="Arakawa K."/>
        </authorList>
    </citation>
    <scope>NUCLEOTIDE SEQUENCE [LARGE SCALE GENOMIC DNA]</scope>
    <source>
        <strain evidence="11">Z151</strain>
    </source>
</reference>